<keyword evidence="2" id="KW-0479">Metal-binding</keyword>
<evidence type="ECO:0000313" key="6">
    <source>
        <dbReference type="EMBL" id="MCG7939378.1"/>
    </source>
</evidence>
<dbReference type="AlphaFoldDB" id="A0A9E4N0N4"/>
<organism evidence="6 7">
    <name type="scientific">Candidatus Thiodiazotropha lotti</name>
    <dbReference type="NCBI Taxonomy" id="2792787"/>
    <lineage>
        <taxon>Bacteria</taxon>
        <taxon>Pseudomonadati</taxon>
        <taxon>Pseudomonadota</taxon>
        <taxon>Gammaproteobacteria</taxon>
        <taxon>Chromatiales</taxon>
        <taxon>Sedimenticolaceae</taxon>
        <taxon>Candidatus Thiodiazotropha</taxon>
    </lineage>
</organism>
<dbReference type="InterPro" id="IPR014710">
    <property type="entry name" value="RmlC-like_jellyroll"/>
</dbReference>
<dbReference type="CDD" id="cd02247">
    <property type="entry name" value="cupin_pirin_C"/>
    <property type="match status" value="1"/>
</dbReference>
<dbReference type="EMBL" id="JAEPDI010000005">
    <property type="protein sequence ID" value="MCG7939378.1"/>
    <property type="molecule type" value="Genomic_DNA"/>
</dbReference>
<feature type="domain" description="Pirin N-terminal" evidence="4">
    <location>
        <begin position="26"/>
        <end position="126"/>
    </location>
</feature>
<dbReference type="Gene3D" id="2.60.120.10">
    <property type="entry name" value="Jelly Rolls"/>
    <property type="match status" value="2"/>
</dbReference>
<evidence type="ECO:0000313" key="7">
    <source>
        <dbReference type="Proteomes" id="UP000886687"/>
    </source>
</evidence>
<gene>
    <name evidence="6" type="ORF">JAZ04_11070</name>
</gene>
<dbReference type="InterPro" id="IPR011051">
    <property type="entry name" value="RmlC_Cupin_sf"/>
</dbReference>
<comment type="caution">
    <text evidence="6">The sequence shown here is derived from an EMBL/GenBank/DDBJ whole genome shotgun (WGS) entry which is preliminary data.</text>
</comment>
<comment type="cofactor">
    <cofactor evidence="2">
        <name>Fe cation</name>
        <dbReference type="ChEBI" id="CHEBI:24875"/>
    </cofactor>
    <text evidence="2">Binds 1 Fe cation per subunit.</text>
</comment>
<dbReference type="PANTHER" id="PTHR13903">
    <property type="entry name" value="PIRIN-RELATED"/>
    <property type="match status" value="1"/>
</dbReference>
<proteinExistence type="inferred from homology"/>
<feature type="binding site" evidence="2">
    <location>
        <position position="108"/>
    </location>
    <ligand>
        <name>Fe cation</name>
        <dbReference type="ChEBI" id="CHEBI:24875"/>
    </ligand>
</feature>
<dbReference type="SUPFAM" id="SSF51182">
    <property type="entry name" value="RmlC-like cupins"/>
    <property type="match status" value="1"/>
</dbReference>
<feature type="binding site" evidence="2">
    <location>
        <position position="66"/>
    </location>
    <ligand>
        <name>Fe cation</name>
        <dbReference type="ChEBI" id="CHEBI:24875"/>
    </ligand>
</feature>
<dbReference type="Proteomes" id="UP000886687">
    <property type="component" value="Unassembled WGS sequence"/>
</dbReference>
<sequence>MSEVLNKTRSVQQVLTGQETSDGAGVRLTRLIGGPQLMQLDPFLLLDDFRSDDPDDYIGGFPPHPHRGFETVTYLMAGKLEHRDNAGHTGILQTGGVQWMTAGRGVIHSEMPQQQDGLLAGFQLWVNLPARDKMTEPRYQEFDQQQIPREQRSNGVEIRVIAGETSQHTRGPVTDLKTPARFFDITLEAGAQFFEPIEAHYNAFVYLLSGAVEIGDQSISGRGLAVLDQAPGIEITAQQPSRMILVAGEPLGEPIARGGPFVMNTEEEIKQAFSDYQEGRFG</sequence>
<name>A0A9E4N0N4_9GAMM</name>
<reference evidence="6" key="1">
    <citation type="journal article" date="2021" name="Proc. Natl. Acad. Sci. U.S.A.">
        <title>Global biogeography of chemosynthetic symbionts reveals both localized and globally distributed symbiont groups. .</title>
        <authorList>
            <person name="Osvatic J.T."/>
            <person name="Wilkins L.G.E."/>
            <person name="Leibrecht L."/>
            <person name="Leray M."/>
            <person name="Zauner S."/>
            <person name="Polzin J."/>
            <person name="Camacho Y."/>
            <person name="Gros O."/>
            <person name="van Gils J.A."/>
            <person name="Eisen J.A."/>
            <person name="Petersen J.M."/>
            <person name="Yuen B."/>
        </authorList>
    </citation>
    <scope>NUCLEOTIDE SEQUENCE</scope>
    <source>
        <strain evidence="6">MAGL173</strain>
    </source>
</reference>
<accession>A0A9E4N0N4</accession>
<dbReference type="PIRSF" id="PIRSF006232">
    <property type="entry name" value="Pirin"/>
    <property type="match status" value="1"/>
</dbReference>
<evidence type="ECO:0000256" key="1">
    <source>
        <dbReference type="ARBA" id="ARBA00008416"/>
    </source>
</evidence>
<dbReference type="Pfam" id="PF05726">
    <property type="entry name" value="Pirin_C"/>
    <property type="match status" value="1"/>
</dbReference>
<feature type="domain" description="Pirin C-terminal" evidence="5">
    <location>
        <begin position="183"/>
        <end position="282"/>
    </location>
</feature>
<evidence type="ECO:0000256" key="3">
    <source>
        <dbReference type="RuleBase" id="RU003457"/>
    </source>
</evidence>
<comment type="similarity">
    <text evidence="1 3">Belongs to the pirin family.</text>
</comment>
<dbReference type="PANTHER" id="PTHR13903:SF8">
    <property type="entry name" value="PIRIN"/>
    <property type="match status" value="1"/>
</dbReference>
<protein>
    <submittedName>
        <fullName evidence="6">Pirin family protein</fullName>
    </submittedName>
</protein>
<dbReference type="InterPro" id="IPR008778">
    <property type="entry name" value="Pirin_C_dom"/>
</dbReference>
<dbReference type="InterPro" id="IPR012093">
    <property type="entry name" value="Pirin"/>
</dbReference>
<keyword evidence="2" id="KW-0408">Iron</keyword>
<feature type="binding site" evidence="2">
    <location>
        <position position="110"/>
    </location>
    <ligand>
        <name>Fe cation</name>
        <dbReference type="ChEBI" id="CHEBI:24875"/>
    </ligand>
</feature>
<evidence type="ECO:0000259" key="4">
    <source>
        <dbReference type="Pfam" id="PF02678"/>
    </source>
</evidence>
<dbReference type="CDD" id="cd02909">
    <property type="entry name" value="cupin_pirin_N"/>
    <property type="match status" value="1"/>
</dbReference>
<dbReference type="GO" id="GO:0046872">
    <property type="term" value="F:metal ion binding"/>
    <property type="evidence" value="ECO:0007669"/>
    <property type="project" value="UniProtKB-KW"/>
</dbReference>
<evidence type="ECO:0000259" key="5">
    <source>
        <dbReference type="Pfam" id="PF05726"/>
    </source>
</evidence>
<feature type="binding site" evidence="2">
    <location>
        <position position="64"/>
    </location>
    <ligand>
        <name>Fe cation</name>
        <dbReference type="ChEBI" id="CHEBI:24875"/>
    </ligand>
</feature>
<dbReference type="InterPro" id="IPR003829">
    <property type="entry name" value="Pirin_N_dom"/>
</dbReference>
<evidence type="ECO:0000256" key="2">
    <source>
        <dbReference type="PIRSR" id="PIRSR006232-1"/>
    </source>
</evidence>
<dbReference type="Pfam" id="PF02678">
    <property type="entry name" value="Pirin"/>
    <property type="match status" value="1"/>
</dbReference>